<reference evidence="13 14" key="1">
    <citation type="journal article" date="2021" name="bioRxiv">
        <title>Unique metabolic strategies in Hadean analogues reveal hints for primordial physiology.</title>
        <authorList>
            <person name="Nobu M.K."/>
            <person name="Nakai R."/>
            <person name="Tamazawa S."/>
            <person name="Mori H."/>
            <person name="Toyoda A."/>
            <person name="Ijiri A."/>
            <person name="Suzuki S."/>
            <person name="Kurokawa K."/>
            <person name="Kamagata Y."/>
            <person name="Tamaki H."/>
        </authorList>
    </citation>
    <scope>NUCLEOTIDE SEQUENCE [LARGE SCALE GENOMIC DNA]</scope>
    <source>
        <strain evidence="13">BS525</strain>
    </source>
</reference>
<accession>A0A9E2BHU2</accession>
<keyword evidence="6 10" id="KW-0573">Peptidoglycan synthesis</keyword>
<evidence type="ECO:0000259" key="11">
    <source>
        <dbReference type="Pfam" id="PF03033"/>
    </source>
</evidence>
<dbReference type="GO" id="GO:0051301">
    <property type="term" value="P:cell division"/>
    <property type="evidence" value="ECO:0007669"/>
    <property type="project" value="UniProtKB-KW"/>
</dbReference>
<dbReference type="SUPFAM" id="SSF53756">
    <property type="entry name" value="UDP-Glycosyltransferase/glycogen phosphorylase"/>
    <property type="match status" value="1"/>
</dbReference>
<evidence type="ECO:0000256" key="7">
    <source>
        <dbReference type="ARBA" id="ARBA00023136"/>
    </source>
</evidence>
<evidence type="ECO:0000259" key="12">
    <source>
        <dbReference type="Pfam" id="PF04101"/>
    </source>
</evidence>
<dbReference type="GO" id="GO:0005975">
    <property type="term" value="P:carbohydrate metabolic process"/>
    <property type="evidence" value="ECO:0007669"/>
    <property type="project" value="InterPro"/>
</dbReference>
<feature type="domain" description="Glycosyltransferase family 28 N-terminal" evidence="11">
    <location>
        <begin position="2"/>
        <end position="131"/>
    </location>
</feature>
<dbReference type="HAMAP" id="MF_00033">
    <property type="entry name" value="MurG"/>
    <property type="match status" value="1"/>
</dbReference>
<dbReference type="GO" id="GO:0050511">
    <property type="term" value="F:undecaprenyldiphospho-muramoylpentapeptide beta-N-acetylglucosaminyltransferase activity"/>
    <property type="evidence" value="ECO:0007669"/>
    <property type="project" value="UniProtKB-UniRule"/>
</dbReference>
<dbReference type="EMBL" id="QLTW01000026">
    <property type="protein sequence ID" value="MBT9144846.1"/>
    <property type="molecule type" value="Genomic_DNA"/>
</dbReference>
<feature type="binding site" evidence="10">
    <location>
        <position position="286"/>
    </location>
    <ligand>
        <name>UDP-N-acetyl-alpha-D-glucosamine</name>
        <dbReference type="ChEBI" id="CHEBI:57705"/>
    </ligand>
</feature>
<organism evidence="13 14">
    <name type="scientific">Psychracetigena formicireducens</name>
    <dbReference type="NCBI Taxonomy" id="2986056"/>
    <lineage>
        <taxon>Bacteria</taxon>
        <taxon>Bacillati</taxon>
        <taxon>Candidatus Lithacetigenota</taxon>
        <taxon>Candidatus Psychracetigena</taxon>
    </lineage>
</organism>
<keyword evidence="1 10" id="KW-1003">Cell membrane</keyword>
<protein>
    <recommendedName>
        <fullName evidence="10">UDP-N-acetylglucosamine--N-acetylmuramyl-(pentapeptide) pyrophosphoryl-undecaprenol N-acetylglucosamine transferase</fullName>
        <ecNumber evidence="10">2.4.1.227</ecNumber>
    </recommendedName>
    <alternativeName>
        <fullName evidence="10">Undecaprenyl-PP-MurNAc-pentapeptide-UDPGlcNAc GlcNAc transferase</fullName>
    </alternativeName>
</protein>
<comment type="pathway">
    <text evidence="10">Cell wall biogenesis; peptidoglycan biosynthesis.</text>
</comment>
<dbReference type="EC" id="2.4.1.227" evidence="10"/>
<keyword evidence="4 10" id="KW-0808">Transferase</keyword>
<evidence type="ECO:0000256" key="10">
    <source>
        <dbReference type="HAMAP-Rule" id="MF_00033"/>
    </source>
</evidence>
<comment type="catalytic activity">
    <reaction evidence="10">
        <text>di-trans,octa-cis-undecaprenyl diphospho-N-acetyl-alpha-D-muramoyl-L-alanyl-D-glutamyl-meso-2,6-diaminopimeloyl-D-alanyl-D-alanine + UDP-N-acetyl-alpha-D-glucosamine = di-trans,octa-cis-undecaprenyl diphospho-[N-acetyl-alpha-D-glucosaminyl-(1-&gt;4)]-N-acetyl-alpha-D-muramoyl-L-alanyl-D-glutamyl-meso-2,6-diaminopimeloyl-D-alanyl-D-alanine + UDP + H(+)</text>
        <dbReference type="Rhea" id="RHEA:31227"/>
        <dbReference type="ChEBI" id="CHEBI:15378"/>
        <dbReference type="ChEBI" id="CHEBI:57705"/>
        <dbReference type="ChEBI" id="CHEBI:58223"/>
        <dbReference type="ChEBI" id="CHEBI:61387"/>
        <dbReference type="ChEBI" id="CHEBI:61388"/>
        <dbReference type="EC" id="2.4.1.227"/>
    </reaction>
</comment>
<comment type="caution">
    <text evidence="13">The sequence shown here is derived from an EMBL/GenBank/DDBJ whole genome shotgun (WGS) entry which is preliminary data.</text>
</comment>
<dbReference type="Pfam" id="PF03033">
    <property type="entry name" value="Glyco_transf_28"/>
    <property type="match status" value="1"/>
</dbReference>
<keyword evidence="5 10" id="KW-0133">Cell shape</keyword>
<keyword evidence="8 10" id="KW-0131">Cell cycle</keyword>
<comment type="subcellular location">
    <subcellularLocation>
        <location evidence="10">Cell membrane</location>
        <topology evidence="10">Peripheral membrane protein</topology>
        <orientation evidence="10">Cytoplasmic side</orientation>
    </subcellularLocation>
</comment>
<feature type="binding site" evidence="10">
    <location>
        <begin position="9"/>
        <end position="11"/>
    </location>
    <ligand>
        <name>UDP-N-acetyl-alpha-D-glucosamine</name>
        <dbReference type="ChEBI" id="CHEBI:57705"/>
    </ligand>
</feature>
<dbReference type="Pfam" id="PF04101">
    <property type="entry name" value="Glyco_tran_28_C"/>
    <property type="match status" value="1"/>
</dbReference>
<evidence type="ECO:0000256" key="1">
    <source>
        <dbReference type="ARBA" id="ARBA00022475"/>
    </source>
</evidence>
<feature type="binding site" evidence="10">
    <location>
        <position position="155"/>
    </location>
    <ligand>
        <name>UDP-N-acetyl-alpha-D-glucosamine</name>
        <dbReference type="ChEBI" id="CHEBI:57705"/>
    </ligand>
</feature>
<comment type="similarity">
    <text evidence="10">Belongs to the glycosyltransferase 28 family. MurG subfamily.</text>
</comment>
<proteinExistence type="inferred from homology"/>
<keyword evidence="2 10" id="KW-0132">Cell division</keyword>
<dbReference type="GO" id="GO:0009252">
    <property type="term" value="P:peptidoglycan biosynthetic process"/>
    <property type="evidence" value="ECO:0007669"/>
    <property type="project" value="UniProtKB-UniRule"/>
</dbReference>
<evidence type="ECO:0000256" key="8">
    <source>
        <dbReference type="ARBA" id="ARBA00023306"/>
    </source>
</evidence>
<comment type="function">
    <text evidence="10">Cell wall formation. Catalyzes the transfer of a GlcNAc subunit on undecaprenyl-pyrophosphoryl-MurNAc-pentapeptide (lipid intermediate I) to form undecaprenyl-pyrophosphoryl-MurNAc-(pentapeptide)GlcNAc (lipid intermediate II).</text>
</comment>
<dbReference type="GO" id="GO:0071555">
    <property type="term" value="P:cell wall organization"/>
    <property type="evidence" value="ECO:0007669"/>
    <property type="project" value="UniProtKB-KW"/>
</dbReference>
<dbReference type="CDD" id="cd03785">
    <property type="entry name" value="GT28_MurG"/>
    <property type="match status" value="1"/>
</dbReference>
<evidence type="ECO:0000256" key="4">
    <source>
        <dbReference type="ARBA" id="ARBA00022679"/>
    </source>
</evidence>
<dbReference type="AlphaFoldDB" id="A0A9E2BHU2"/>
<dbReference type="Gene3D" id="3.40.50.2000">
    <property type="entry name" value="Glycogen Phosphorylase B"/>
    <property type="match status" value="2"/>
</dbReference>
<evidence type="ECO:0000256" key="6">
    <source>
        <dbReference type="ARBA" id="ARBA00022984"/>
    </source>
</evidence>
<dbReference type="PANTHER" id="PTHR21015:SF22">
    <property type="entry name" value="GLYCOSYLTRANSFERASE"/>
    <property type="match status" value="1"/>
</dbReference>
<dbReference type="InterPro" id="IPR007235">
    <property type="entry name" value="Glyco_trans_28_C"/>
</dbReference>
<dbReference type="InterPro" id="IPR006009">
    <property type="entry name" value="GlcNAc_MurG"/>
</dbReference>
<keyword evidence="3 10" id="KW-0328">Glycosyltransferase</keyword>
<feature type="binding site" evidence="10">
    <location>
        <position position="114"/>
    </location>
    <ligand>
        <name>UDP-N-acetyl-alpha-D-glucosamine</name>
        <dbReference type="ChEBI" id="CHEBI:57705"/>
    </ligand>
</feature>
<sequence length="347" mass="38566">MVVITGGGTGGHFYPAISLTESLIKEGIKVHYIGSVRGIEKIVIKEFAIPYDLLNIKPYSLKNLVKNALETIKAFKVISKVKPSVIVGFGGYVMVPVIISSLLKKVPFILHEQNAVPGRANKLFSKWAHMVTTGFKETDKYFSNSRVTYTGTPIRKEFYGVSKEEALTNFGFTGGKPVILVLGGSKGSQFLNKIAGEVLPMLLNNNDFYAIHLTGQDDYEEIIGICNHHNLSAKWKIYPFLQDIWKAIACSRVVLTRGGGSALAELARFRVKAIVVPYPYAINDHQYYNGMVYIKDFGGFLVRETECKAELVEKNILNLLAFTGDESKLPEKDEASETLKGILKQYL</sequence>
<dbReference type="GO" id="GO:0005886">
    <property type="term" value="C:plasma membrane"/>
    <property type="evidence" value="ECO:0007669"/>
    <property type="project" value="UniProtKB-SubCell"/>
</dbReference>
<comment type="caution">
    <text evidence="10">Lacks conserved residue(s) required for the propagation of feature annotation.</text>
</comment>
<gene>
    <name evidence="10 13" type="primary">murG</name>
    <name evidence="13" type="ORF">DDT42_00702</name>
</gene>
<dbReference type="GO" id="GO:0008360">
    <property type="term" value="P:regulation of cell shape"/>
    <property type="evidence" value="ECO:0007669"/>
    <property type="project" value="UniProtKB-KW"/>
</dbReference>
<feature type="binding site" evidence="10">
    <location>
        <position position="185"/>
    </location>
    <ligand>
        <name>UDP-N-acetyl-alpha-D-glucosamine</name>
        <dbReference type="ChEBI" id="CHEBI:57705"/>
    </ligand>
</feature>
<evidence type="ECO:0000313" key="13">
    <source>
        <dbReference type="EMBL" id="MBT9144846.1"/>
    </source>
</evidence>
<keyword evidence="7 10" id="KW-0472">Membrane</keyword>
<dbReference type="Proteomes" id="UP000811545">
    <property type="component" value="Unassembled WGS sequence"/>
</dbReference>
<keyword evidence="9 10" id="KW-0961">Cell wall biogenesis/degradation</keyword>
<evidence type="ECO:0000256" key="9">
    <source>
        <dbReference type="ARBA" id="ARBA00023316"/>
    </source>
</evidence>
<feature type="domain" description="Glycosyl transferase family 28 C-terminal" evidence="12">
    <location>
        <begin position="178"/>
        <end position="325"/>
    </location>
</feature>
<evidence type="ECO:0000256" key="5">
    <source>
        <dbReference type="ARBA" id="ARBA00022960"/>
    </source>
</evidence>
<dbReference type="PANTHER" id="PTHR21015">
    <property type="entry name" value="UDP-N-ACETYLGLUCOSAMINE--N-ACETYLMURAMYL-(PENTAPEPTIDE) PYROPHOSPHORYL-UNDECAPRENOL N-ACETYLGLUCOSAMINE TRANSFERASE 1"/>
    <property type="match status" value="1"/>
</dbReference>
<name>A0A9E2BHU2_PSYF1</name>
<evidence type="ECO:0000313" key="14">
    <source>
        <dbReference type="Proteomes" id="UP000811545"/>
    </source>
</evidence>
<evidence type="ECO:0000256" key="2">
    <source>
        <dbReference type="ARBA" id="ARBA00022618"/>
    </source>
</evidence>
<dbReference type="InterPro" id="IPR004276">
    <property type="entry name" value="GlycoTrans_28_N"/>
</dbReference>
<evidence type="ECO:0000256" key="3">
    <source>
        <dbReference type="ARBA" id="ARBA00022676"/>
    </source>
</evidence>